<dbReference type="GO" id="GO:0042813">
    <property type="term" value="F:Wnt receptor activity"/>
    <property type="evidence" value="ECO:0007669"/>
    <property type="project" value="TreeGrafter"/>
</dbReference>
<dbReference type="Gene3D" id="2.120.10.30">
    <property type="entry name" value="TolB, C-terminal domain"/>
    <property type="match status" value="1"/>
</dbReference>
<evidence type="ECO:0000313" key="2">
    <source>
        <dbReference type="EMBL" id="TNN21586.1"/>
    </source>
</evidence>
<dbReference type="InterPro" id="IPR000033">
    <property type="entry name" value="LDLR_classB_rpt"/>
</dbReference>
<dbReference type="Pfam" id="PF00058">
    <property type="entry name" value="Ldl_recept_b"/>
    <property type="match status" value="1"/>
</dbReference>
<name>A0A4Z2DYK6_9TELE</name>
<dbReference type="OrthoDB" id="72419at2759"/>
<accession>A0A4Z2DYK6</accession>
<dbReference type="InterPro" id="IPR011042">
    <property type="entry name" value="6-blade_b-propeller_TolB-like"/>
</dbReference>
<dbReference type="SMART" id="SM00135">
    <property type="entry name" value="LY"/>
    <property type="match status" value="2"/>
</dbReference>
<dbReference type="GO" id="GO:0005886">
    <property type="term" value="C:plasma membrane"/>
    <property type="evidence" value="ECO:0007669"/>
    <property type="project" value="TreeGrafter"/>
</dbReference>
<reference evidence="2 3" key="1">
    <citation type="submission" date="2019-03" db="EMBL/GenBank/DDBJ databases">
        <title>First draft genome of Liparis tanakae, snailfish: a comprehensive survey of snailfish specific genes.</title>
        <authorList>
            <person name="Kim W."/>
            <person name="Song I."/>
            <person name="Jeong J.-H."/>
            <person name="Kim D."/>
            <person name="Kim S."/>
            <person name="Ryu S."/>
            <person name="Song J.Y."/>
            <person name="Lee S.K."/>
        </authorList>
    </citation>
    <scope>NUCLEOTIDE SEQUENCE [LARGE SCALE GENOMIC DNA]</scope>
    <source>
        <tissue evidence="2">Muscle</tissue>
    </source>
</reference>
<evidence type="ECO:0000313" key="3">
    <source>
        <dbReference type="Proteomes" id="UP000314294"/>
    </source>
</evidence>
<organism evidence="2 3">
    <name type="scientific">Liparis tanakae</name>
    <name type="common">Tanaka's snailfish</name>
    <dbReference type="NCBI Taxonomy" id="230148"/>
    <lineage>
        <taxon>Eukaryota</taxon>
        <taxon>Metazoa</taxon>
        <taxon>Chordata</taxon>
        <taxon>Craniata</taxon>
        <taxon>Vertebrata</taxon>
        <taxon>Euteleostomi</taxon>
        <taxon>Actinopterygii</taxon>
        <taxon>Neopterygii</taxon>
        <taxon>Teleostei</taxon>
        <taxon>Neoteleostei</taxon>
        <taxon>Acanthomorphata</taxon>
        <taxon>Eupercaria</taxon>
        <taxon>Perciformes</taxon>
        <taxon>Cottioidei</taxon>
        <taxon>Cottales</taxon>
        <taxon>Liparidae</taxon>
        <taxon>Liparis</taxon>
    </lineage>
</organism>
<dbReference type="GO" id="GO:0017147">
    <property type="term" value="F:Wnt-protein binding"/>
    <property type="evidence" value="ECO:0007669"/>
    <property type="project" value="TreeGrafter"/>
</dbReference>
<dbReference type="PANTHER" id="PTHR46513:SF21">
    <property type="entry name" value="LDL RECEPTOR RELATED PROTEIN 2"/>
    <property type="match status" value="1"/>
</dbReference>
<sequence>MLDIYSNVLFNPFVFPHLSFRWLYWTDWGDAAYIGRVGLDGSDARAIITTKLEWPSALAIDYTTNKIFFADAHLNFLE</sequence>
<comment type="caution">
    <text evidence="2">The sequence shown here is derived from an EMBL/GenBank/DDBJ whole genome shotgun (WGS) entry which is preliminary data.</text>
</comment>
<evidence type="ECO:0000256" key="1">
    <source>
        <dbReference type="PROSITE-ProRule" id="PRU00461"/>
    </source>
</evidence>
<keyword evidence="2" id="KW-0449">Lipoprotein</keyword>
<keyword evidence="3" id="KW-1185">Reference proteome</keyword>
<feature type="repeat" description="LDL-receptor class B" evidence="1">
    <location>
        <begin position="21"/>
        <end position="64"/>
    </location>
</feature>
<dbReference type="EMBL" id="SRLO01027113">
    <property type="protein sequence ID" value="TNN21586.1"/>
    <property type="molecule type" value="Genomic_DNA"/>
</dbReference>
<dbReference type="GO" id="GO:0060070">
    <property type="term" value="P:canonical Wnt signaling pathway"/>
    <property type="evidence" value="ECO:0007669"/>
    <property type="project" value="TreeGrafter"/>
</dbReference>
<dbReference type="AlphaFoldDB" id="A0A4Z2DYK6"/>
<protein>
    <submittedName>
        <fullName evidence="2">Low-density lipoprotein receptor-related protein 2</fullName>
    </submittedName>
</protein>
<dbReference type="PANTHER" id="PTHR46513">
    <property type="entry name" value="VITELLOGENIN RECEPTOR-LIKE PROTEIN-RELATED-RELATED"/>
    <property type="match status" value="1"/>
</dbReference>
<dbReference type="Proteomes" id="UP000314294">
    <property type="component" value="Unassembled WGS sequence"/>
</dbReference>
<proteinExistence type="predicted"/>
<dbReference type="PROSITE" id="PS51120">
    <property type="entry name" value="LDLRB"/>
    <property type="match status" value="1"/>
</dbReference>
<dbReference type="InterPro" id="IPR050778">
    <property type="entry name" value="Cueball_EGF_LRP_Nidogen"/>
</dbReference>
<keyword evidence="2" id="KW-0675">Receptor</keyword>
<dbReference type="SUPFAM" id="SSF63825">
    <property type="entry name" value="YWTD domain"/>
    <property type="match status" value="1"/>
</dbReference>
<gene>
    <name evidence="2" type="primary">LRP2_4</name>
    <name evidence="2" type="ORF">EYF80_068303</name>
</gene>